<proteinExistence type="predicted"/>
<organism evidence="3 4">
    <name type="scientific">Xenorhabdus lircayensis</name>
    <dbReference type="NCBI Taxonomy" id="2763499"/>
    <lineage>
        <taxon>Bacteria</taxon>
        <taxon>Pseudomonadati</taxon>
        <taxon>Pseudomonadota</taxon>
        <taxon>Gammaproteobacteria</taxon>
        <taxon>Enterobacterales</taxon>
        <taxon>Morganellaceae</taxon>
        <taxon>Xenorhabdus</taxon>
    </lineage>
</organism>
<gene>
    <name evidence="3" type="ORF">H8A87_16490</name>
</gene>
<evidence type="ECO:0000313" key="4">
    <source>
        <dbReference type="Proteomes" id="UP000696184"/>
    </source>
</evidence>
<dbReference type="RefSeq" id="WP_198691024.1">
    <property type="nucleotide sequence ID" value="NZ_CAWPUD010000059.1"/>
</dbReference>
<comment type="caution">
    <text evidence="3">The sequence shown here is derived from an EMBL/GenBank/DDBJ whole genome shotgun (WGS) entry which is preliminary data.</text>
</comment>
<dbReference type="InterPro" id="IPR008966">
    <property type="entry name" value="Adhesion_dom_sf"/>
</dbReference>
<protein>
    <submittedName>
        <fullName evidence="3">Type 1 fimbrial protein</fullName>
    </submittedName>
</protein>
<name>A0ABS0U9U2_9GAMM</name>
<feature type="chain" id="PRO_5045794198" evidence="1">
    <location>
        <begin position="26"/>
        <end position="176"/>
    </location>
</feature>
<dbReference type="InterPro" id="IPR050263">
    <property type="entry name" value="Bact_Fimbrial_Adh_Pro"/>
</dbReference>
<dbReference type="SUPFAM" id="SSF49401">
    <property type="entry name" value="Bacterial adhesins"/>
    <property type="match status" value="1"/>
</dbReference>
<evidence type="ECO:0000259" key="2">
    <source>
        <dbReference type="Pfam" id="PF00419"/>
    </source>
</evidence>
<dbReference type="PANTHER" id="PTHR33420">
    <property type="entry name" value="FIMBRIAL SUBUNIT ELFA-RELATED"/>
    <property type="match status" value="1"/>
</dbReference>
<dbReference type="InterPro" id="IPR000259">
    <property type="entry name" value="Adhesion_dom_fimbrial"/>
</dbReference>
<sequence>MKNNWTVFAKLLLACTIFWYGPSYADVQITVKGTLREPPCSVTGENGDKIINVNLMYMPLKVVGTPNAEKSFRLKVHCDSRAPIGKVLKMKVQPLGYGVIDSMGNNVLSTSMKGLGIALTYENEPVVLNSWILIKGIDSQADEPMGFVKLTARLVAENKLEAGEFQSAASLLMNYQ</sequence>
<dbReference type="EMBL" id="JACOII010000059">
    <property type="protein sequence ID" value="MBI6550254.1"/>
    <property type="molecule type" value="Genomic_DNA"/>
</dbReference>
<dbReference type="Proteomes" id="UP000696184">
    <property type="component" value="Unassembled WGS sequence"/>
</dbReference>
<keyword evidence="4" id="KW-1185">Reference proteome</keyword>
<dbReference type="Pfam" id="PF00419">
    <property type="entry name" value="Fimbrial"/>
    <property type="match status" value="1"/>
</dbReference>
<dbReference type="InterPro" id="IPR036937">
    <property type="entry name" value="Adhesion_dom_fimbrial_sf"/>
</dbReference>
<dbReference type="PANTHER" id="PTHR33420:SF26">
    <property type="entry name" value="FIMBRIAL SUBUNIT"/>
    <property type="match status" value="1"/>
</dbReference>
<dbReference type="Gene3D" id="2.60.40.1090">
    <property type="entry name" value="Fimbrial-type adhesion domain"/>
    <property type="match status" value="1"/>
</dbReference>
<accession>A0ABS0U9U2</accession>
<evidence type="ECO:0000256" key="1">
    <source>
        <dbReference type="SAM" id="SignalP"/>
    </source>
</evidence>
<evidence type="ECO:0000313" key="3">
    <source>
        <dbReference type="EMBL" id="MBI6550254.1"/>
    </source>
</evidence>
<feature type="domain" description="Fimbrial-type adhesion" evidence="2">
    <location>
        <begin position="29"/>
        <end position="176"/>
    </location>
</feature>
<feature type="signal peptide" evidence="1">
    <location>
        <begin position="1"/>
        <end position="25"/>
    </location>
</feature>
<reference evidence="3 4" key="1">
    <citation type="submission" date="2020-08" db="EMBL/GenBank/DDBJ databases">
        <title>Description of Xenorhabdus lircayensis sp. nov., the symbiotic bacterium associated with the entomopathogenic nematode Steirnernema unicornum.</title>
        <authorList>
            <person name="Castaneda-Alvarez C."/>
            <person name="Prodan S."/>
            <person name="Zamorano A."/>
            <person name="San-Blas E."/>
            <person name="Aballay E."/>
        </authorList>
    </citation>
    <scope>NUCLEOTIDE SEQUENCE [LARGE SCALE GENOMIC DNA]</scope>
    <source>
        <strain evidence="3 4">VLS</strain>
    </source>
</reference>
<keyword evidence="1" id="KW-0732">Signal</keyword>